<keyword evidence="4" id="KW-1133">Transmembrane helix</keyword>
<keyword evidence="6" id="KW-1185">Reference proteome</keyword>
<evidence type="ECO:0000256" key="2">
    <source>
        <dbReference type="SAM" id="Coils"/>
    </source>
</evidence>
<feature type="compositionally biased region" description="Low complexity" evidence="3">
    <location>
        <begin position="441"/>
        <end position="458"/>
    </location>
</feature>
<feature type="region of interest" description="Disordered" evidence="3">
    <location>
        <begin position="504"/>
        <end position="579"/>
    </location>
</feature>
<keyword evidence="4" id="KW-0812">Transmembrane</keyword>
<dbReference type="PANTHER" id="PTHR31342">
    <property type="entry name" value="PROTEIN CHUP1, CHLOROPLASTIC"/>
    <property type="match status" value="1"/>
</dbReference>
<protein>
    <recommendedName>
        <fullName evidence="7">Protein CHUP1, chloroplastic</fullName>
    </recommendedName>
</protein>
<dbReference type="GO" id="GO:0072699">
    <property type="term" value="P:protein localization to cortical microtubule cytoskeleton"/>
    <property type="evidence" value="ECO:0007669"/>
    <property type="project" value="TreeGrafter"/>
</dbReference>
<feature type="compositionally biased region" description="Basic and acidic residues" evidence="3">
    <location>
        <begin position="504"/>
        <end position="517"/>
    </location>
</feature>
<evidence type="ECO:0000313" key="5">
    <source>
        <dbReference type="EMBL" id="KAK7255497.1"/>
    </source>
</evidence>
<proteinExistence type="predicted"/>
<accession>A0AAN9EDI8</accession>
<sequence length="637" mass="71815">MKKGIVKRFLHFIVKDKRGMKPILLKCGLALALTFAGYFYSRSRVRRVKPSPKSPKGQPSGHGKEDTLGRSTRACSSCSTISEGNVEDTEETCINKTIVDSSPIGFSPRTKQGGEKDEILLPEFNDLVKEAGFGASIARNSYKKDVESPRSKVGSPRAHGSSEKDDYEQEIRQLRSMIRVLQERERNLELQLLEYCGLREQEAAVMELHNRLKISNMETKMFNLKVETLQSENRRLEAQVVDHAKVLAELETAKTKVKLLKKKIKYEADLNREEILNLKQKVAKLQDQESKAAYNDLDIQIKLKRLKDLESEAEELRKSNLRLHQDNVDLARRLDSTQILANAVLEDPEADALKEEDERLRQENEGLVKEIEQLQADRCTDLEELVYLRWINACLRHELRHYQPPPGKTVARDLSKSLSPTSEKKAKQLILEYANTEGQGSLSDFDSDQWSSSQTSSFHTEPGESDDYSPRDNLSDAKANTITASKSKIFSKFIKLIRGKDSQHRHSRVKTLEKSASIEDSNSSRLSSSRSAGNDTRADGLKSELTTPTSTSSLDLHRTSSLKDEYRRNSDSLPSGSLKRYSLVRKGSGDFKSRLDSFSESSDIEKSNLVKYAEAIKDSSGSSKGGIHRRSASYSSF</sequence>
<keyword evidence="1 2" id="KW-0175">Coiled coil</keyword>
<feature type="coiled-coil region" evidence="2">
    <location>
        <begin position="219"/>
        <end position="326"/>
    </location>
</feature>
<feature type="compositionally biased region" description="Basic and acidic residues" evidence="3">
    <location>
        <begin position="555"/>
        <end position="570"/>
    </location>
</feature>
<dbReference type="Proteomes" id="UP001372338">
    <property type="component" value="Unassembled WGS sequence"/>
</dbReference>
<feature type="transmembrane region" description="Helical" evidence="4">
    <location>
        <begin position="23"/>
        <end position="41"/>
    </location>
</feature>
<feature type="compositionally biased region" description="Low complexity" evidence="3">
    <location>
        <begin position="521"/>
        <end position="531"/>
    </location>
</feature>
<feature type="region of interest" description="Disordered" evidence="3">
    <location>
        <begin position="618"/>
        <end position="637"/>
    </location>
</feature>
<reference evidence="5 6" key="1">
    <citation type="submission" date="2024-01" db="EMBL/GenBank/DDBJ databases">
        <title>The genomes of 5 underutilized Papilionoideae crops provide insights into root nodulation and disease resistanc.</title>
        <authorList>
            <person name="Yuan L."/>
        </authorList>
    </citation>
    <scope>NUCLEOTIDE SEQUENCE [LARGE SCALE GENOMIC DNA]</scope>
    <source>
        <strain evidence="5">ZHUSHIDOU_FW_LH</strain>
        <tissue evidence="5">Leaf</tissue>
    </source>
</reference>
<feature type="coiled-coil region" evidence="2">
    <location>
        <begin position="350"/>
        <end position="377"/>
    </location>
</feature>
<dbReference type="InterPro" id="IPR040265">
    <property type="entry name" value="CHUP1/IPGA1-like"/>
</dbReference>
<feature type="compositionally biased region" description="Low complexity" evidence="3">
    <location>
        <begin position="543"/>
        <end position="554"/>
    </location>
</feature>
<feature type="region of interest" description="Disordered" evidence="3">
    <location>
        <begin position="401"/>
        <end position="423"/>
    </location>
</feature>
<comment type="caution">
    <text evidence="5">The sequence shown here is derived from an EMBL/GenBank/DDBJ whole genome shotgun (WGS) entry which is preliminary data.</text>
</comment>
<dbReference type="AlphaFoldDB" id="A0AAN9EDI8"/>
<evidence type="ECO:0000256" key="1">
    <source>
        <dbReference type="ARBA" id="ARBA00023054"/>
    </source>
</evidence>
<evidence type="ECO:0000256" key="3">
    <source>
        <dbReference type="SAM" id="MobiDB-lite"/>
    </source>
</evidence>
<feature type="region of interest" description="Disordered" evidence="3">
    <location>
        <begin position="144"/>
        <end position="168"/>
    </location>
</feature>
<evidence type="ECO:0000256" key="4">
    <source>
        <dbReference type="SAM" id="Phobius"/>
    </source>
</evidence>
<feature type="region of interest" description="Disordered" evidence="3">
    <location>
        <begin position="440"/>
        <end position="474"/>
    </location>
</feature>
<gene>
    <name evidence="5" type="ORF">RIF29_28908</name>
</gene>
<feature type="region of interest" description="Disordered" evidence="3">
    <location>
        <begin position="47"/>
        <end position="74"/>
    </location>
</feature>
<evidence type="ECO:0000313" key="6">
    <source>
        <dbReference type="Proteomes" id="UP001372338"/>
    </source>
</evidence>
<dbReference type="GO" id="GO:0055028">
    <property type="term" value="C:cortical microtubule"/>
    <property type="evidence" value="ECO:0007669"/>
    <property type="project" value="TreeGrafter"/>
</dbReference>
<evidence type="ECO:0008006" key="7">
    <source>
        <dbReference type="Google" id="ProtNLM"/>
    </source>
</evidence>
<organism evidence="5 6">
    <name type="scientific">Crotalaria pallida</name>
    <name type="common">Smooth rattlebox</name>
    <name type="synonym">Crotalaria striata</name>
    <dbReference type="NCBI Taxonomy" id="3830"/>
    <lineage>
        <taxon>Eukaryota</taxon>
        <taxon>Viridiplantae</taxon>
        <taxon>Streptophyta</taxon>
        <taxon>Embryophyta</taxon>
        <taxon>Tracheophyta</taxon>
        <taxon>Spermatophyta</taxon>
        <taxon>Magnoliopsida</taxon>
        <taxon>eudicotyledons</taxon>
        <taxon>Gunneridae</taxon>
        <taxon>Pentapetalae</taxon>
        <taxon>rosids</taxon>
        <taxon>fabids</taxon>
        <taxon>Fabales</taxon>
        <taxon>Fabaceae</taxon>
        <taxon>Papilionoideae</taxon>
        <taxon>50 kb inversion clade</taxon>
        <taxon>genistoids sensu lato</taxon>
        <taxon>core genistoids</taxon>
        <taxon>Crotalarieae</taxon>
        <taxon>Crotalaria</taxon>
    </lineage>
</organism>
<keyword evidence="4" id="KW-0472">Membrane</keyword>
<dbReference type="EMBL" id="JAYWIO010000006">
    <property type="protein sequence ID" value="KAK7255497.1"/>
    <property type="molecule type" value="Genomic_DNA"/>
</dbReference>
<dbReference type="PANTHER" id="PTHR31342:SF4">
    <property type="entry name" value="ACTIN BINDING PROTEIN FAMILY"/>
    <property type="match status" value="1"/>
</dbReference>
<name>A0AAN9EDI8_CROPI</name>